<feature type="signal peptide" evidence="5">
    <location>
        <begin position="1"/>
        <end position="26"/>
    </location>
</feature>
<evidence type="ECO:0000256" key="4">
    <source>
        <dbReference type="ARBA" id="ARBA00022729"/>
    </source>
</evidence>
<dbReference type="GO" id="GO:0055085">
    <property type="term" value="P:transmembrane transport"/>
    <property type="evidence" value="ECO:0007669"/>
    <property type="project" value="InterPro"/>
</dbReference>
<sequence>MMKKKTLPLVATAAVGLLALSGCVGTEAPAAKGDAAGGADSDATVLRLAYQYDETHPVGACGIPALNESLSGSGLQVEGYPAGQLGNEEESIQQVADGSLDLAIGGPSFLGLYEPKVAMLDAPYAFADVDQFESVLDGEVGQELWDSLRENGDLEVLGAWYYGTRHVTSNNPVNTYEDLKGQKLRAANAPMYLTMAEIMGGAATPMALDEVYLALQQGTIDAQENPIPTIASQKLYEVQSYINLTGHMIQGVMLLGNASSIEALSAEQQEALHRAGKDAQAAVRECVETQEADFLEEWTADGEVTVNEDVDVDSFRERASEIVPKNFPEFADFYEQLQEG</sequence>
<dbReference type="RefSeq" id="WP_184280891.1">
    <property type="nucleotide sequence ID" value="NZ_BAAAPG010000001.1"/>
</dbReference>
<comment type="similarity">
    <text evidence="2">Belongs to the bacterial solute-binding protein 7 family.</text>
</comment>
<keyword evidence="6" id="KW-0675">Receptor</keyword>
<dbReference type="EMBL" id="JACHMU010000001">
    <property type="protein sequence ID" value="MBB5741657.1"/>
    <property type="molecule type" value="Genomic_DNA"/>
</dbReference>
<dbReference type="PIRSF" id="PIRSF006470">
    <property type="entry name" value="DctB"/>
    <property type="match status" value="1"/>
</dbReference>
<dbReference type="AlphaFoldDB" id="A0A7W9FA04"/>
<evidence type="ECO:0000256" key="5">
    <source>
        <dbReference type="SAM" id="SignalP"/>
    </source>
</evidence>
<evidence type="ECO:0000313" key="7">
    <source>
        <dbReference type="Proteomes" id="UP000517712"/>
    </source>
</evidence>
<dbReference type="Gene3D" id="3.40.190.170">
    <property type="entry name" value="Bacterial extracellular solute-binding protein, family 7"/>
    <property type="match status" value="1"/>
</dbReference>
<dbReference type="PANTHER" id="PTHR33376">
    <property type="match status" value="1"/>
</dbReference>
<dbReference type="NCBIfam" id="TIGR00787">
    <property type="entry name" value="dctP"/>
    <property type="match status" value="1"/>
</dbReference>
<dbReference type="InterPro" id="IPR018389">
    <property type="entry name" value="DctP_fam"/>
</dbReference>
<reference evidence="6 7" key="1">
    <citation type="submission" date="2020-08" db="EMBL/GenBank/DDBJ databases">
        <title>Sequencing the genomes of 1000 actinobacteria strains.</title>
        <authorList>
            <person name="Klenk H.-P."/>
        </authorList>
    </citation>
    <scope>NUCLEOTIDE SEQUENCE [LARGE SCALE GENOMIC DNA]</scope>
    <source>
        <strain evidence="6 7">DSM 24823</strain>
    </source>
</reference>
<dbReference type="InterPro" id="IPR004682">
    <property type="entry name" value="TRAP_DctP"/>
</dbReference>
<gene>
    <name evidence="6" type="ORF">HD600_000154</name>
</gene>
<dbReference type="PANTHER" id="PTHR33376:SF4">
    <property type="entry name" value="SIALIC ACID-BINDING PERIPLASMIC PROTEIN SIAP"/>
    <property type="match status" value="1"/>
</dbReference>
<protein>
    <submittedName>
        <fullName evidence="6">Tripartite ATP-independent transporter DctP family solute receptor</fullName>
    </submittedName>
</protein>
<dbReference type="Pfam" id="PF03480">
    <property type="entry name" value="DctP"/>
    <property type="match status" value="1"/>
</dbReference>
<keyword evidence="7" id="KW-1185">Reference proteome</keyword>
<feature type="chain" id="PRO_5038897662" evidence="5">
    <location>
        <begin position="27"/>
        <end position="340"/>
    </location>
</feature>
<evidence type="ECO:0000256" key="3">
    <source>
        <dbReference type="ARBA" id="ARBA00022448"/>
    </source>
</evidence>
<keyword evidence="3" id="KW-0813">Transport</keyword>
<dbReference type="NCBIfam" id="NF037995">
    <property type="entry name" value="TRAP_S1"/>
    <property type="match status" value="1"/>
</dbReference>
<name>A0A7W9FA04_9MICO</name>
<comment type="caution">
    <text evidence="6">The sequence shown here is derived from an EMBL/GenBank/DDBJ whole genome shotgun (WGS) entry which is preliminary data.</text>
</comment>
<dbReference type="PROSITE" id="PS51257">
    <property type="entry name" value="PROKAR_LIPOPROTEIN"/>
    <property type="match status" value="1"/>
</dbReference>
<keyword evidence="4 5" id="KW-0732">Signal</keyword>
<dbReference type="InterPro" id="IPR038404">
    <property type="entry name" value="TRAP_DctP_sf"/>
</dbReference>
<dbReference type="GO" id="GO:0030288">
    <property type="term" value="C:outer membrane-bounded periplasmic space"/>
    <property type="evidence" value="ECO:0007669"/>
    <property type="project" value="InterPro"/>
</dbReference>
<evidence type="ECO:0000256" key="1">
    <source>
        <dbReference type="ARBA" id="ARBA00004196"/>
    </source>
</evidence>
<proteinExistence type="inferred from homology"/>
<accession>A0A7W9FA04</accession>
<evidence type="ECO:0000256" key="2">
    <source>
        <dbReference type="ARBA" id="ARBA00009023"/>
    </source>
</evidence>
<evidence type="ECO:0000313" key="6">
    <source>
        <dbReference type="EMBL" id="MBB5741657.1"/>
    </source>
</evidence>
<organism evidence="6 7">
    <name type="scientific">Microbacterium ginsengiterrae</name>
    <dbReference type="NCBI Taxonomy" id="546115"/>
    <lineage>
        <taxon>Bacteria</taxon>
        <taxon>Bacillati</taxon>
        <taxon>Actinomycetota</taxon>
        <taxon>Actinomycetes</taxon>
        <taxon>Micrococcales</taxon>
        <taxon>Microbacteriaceae</taxon>
        <taxon>Microbacterium</taxon>
    </lineage>
</organism>
<dbReference type="Proteomes" id="UP000517712">
    <property type="component" value="Unassembled WGS sequence"/>
</dbReference>
<comment type="subcellular location">
    <subcellularLocation>
        <location evidence="1">Cell envelope</location>
    </subcellularLocation>
</comment>